<organism evidence="1">
    <name type="scientific">Triticum aestivum</name>
    <name type="common">Wheat</name>
    <dbReference type="NCBI Taxonomy" id="4565"/>
    <lineage>
        <taxon>Eukaryota</taxon>
        <taxon>Viridiplantae</taxon>
        <taxon>Streptophyta</taxon>
        <taxon>Embryophyta</taxon>
        <taxon>Tracheophyta</taxon>
        <taxon>Spermatophyta</taxon>
        <taxon>Magnoliopsida</taxon>
        <taxon>Liliopsida</taxon>
        <taxon>Poales</taxon>
        <taxon>Poaceae</taxon>
        <taxon>BOP clade</taxon>
        <taxon>Pooideae</taxon>
        <taxon>Triticodae</taxon>
        <taxon>Triticeae</taxon>
        <taxon>Triticinae</taxon>
        <taxon>Triticum</taxon>
    </lineage>
</organism>
<proteinExistence type="predicted"/>
<dbReference type="Proteomes" id="UP000019116">
    <property type="component" value="Chromosome 7A"/>
</dbReference>
<dbReference type="Gramene" id="TraesWEE_scaffold_021139_01G000100.1">
    <property type="protein sequence ID" value="TraesWEE_scaffold_021139_01G000100.1"/>
    <property type="gene ID" value="TraesWEE_scaffold_021139_01G000100"/>
</dbReference>
<dbReference type="OrthoDB" id="643881at2759"/>
<reference evidence="1" key="1">
    <citation type="submission" date="2018-08" db="EMBL/GenBank/DDBJ databases">
        <authorList>
            <person name="Rossello M."/>
        </authorList>
    </citation>
    <scope>NUCLEOTIDE SEQUENCE [LARGE SCALE GENOMIC DNA]</scope>
    <source>
        <strain evidence="1">cv. Chinese Spring</strain>
    </source>
</reference>
<dbReference type="Gramene" id="TraesCS7A03G0408400.1">
    <property type="protein sequence ID" value="TraesCS7A03G0408400.1.CDS"/>
    <property type="gene ID" value="TraesCS7A03G0408400"/>
</dbReference>
<reference evidence="1" key="2">
    <citation type="submission" date="2018-10" db="UniProtKB">
        <authorList>
            <consortium name="EnsemblPlants"/>
        </authorList>
    </citation>
    <scope>IDENTIFICATION</scope>
</reference>
<dbReference type="SMR" id="A0A3B6RBB0"/>
<sequence length="386" mass="42377">MGSLGGYVSPYGVYLDPERVFLLVINRRPRDLFNYVHSIPGAPADLRCRLVGFAERALQAPRLGNWWPDESSWTLYWAMYAWAHADAMLNRLCAPQISGNPSNFDAVPRNAAMLNQLYASSSSTPTATLSPQQEDVINFLISRARPLNRTSAFNWATHTSDFAQRGTDSTLALAFGNLSLGQPGSQQMAPRELMQNSYGTPAMRVPSLHQPGPAQLTPQGMMQNREVLPAVDVKGKGPALGVGQQDLRVHVACLMADDGTTGAAGLLIKRETWQFICALCFPMRSTEETVLFAAACCEGIKVAQAYQPTSIVLESHLFHLVDLLLGGAHAPCRDMEELTTLLHLSHCRVQHITEDSNGAARRLAMHCLLSEEAEIYFSAPDWLVLT</sequence>
<dbReference type="EnsemblPlants" id="TraesCS7A02G173400.1">
    <property type="protein sequence ID" value="TraesCS7A02G173400.1"/>
    <property type="gene ID" value="TraesCS7A02G173400"/>
</dbReference>
<keyword evidence="2" id="KW-1185">Reference proteome</keyword>
<protein>
    <submittedName>
        <fullName evidence="1">Uncharacterized protein</fullName>
    </submittedName>
</protein>
<dbReference type="AlphaFoldDB" id="A0A3B6RBB0"/>
<evidence type="ECO:0000313" key="1">
    <source>
        <dbReference type="EnsemblPlants" id="TraesCS7A02G173400.1"/>
    </source>
</evidence>
<dbReference type="Gramene" id="TraesCS7A02G173400.1">
    <property type="protein sequence ID" value="TraesCS7A02G173400.1"/>
    <property type="gene ID" value="TraesCS7A02G173400"/>
</dbReference>
<evidence type="ECO:0000313" key="2">
    <source>
        <dbReference type="Proteomes" id="UP000019116"/>
    </source>
</evidence>
<accession>A0A3B6RBB0</accession>
<dbReference type="Gramene" id="TraesROB_scaffold_088402_01G000200.1">
    <property type="protein sequence ID" value="TraesROB_scaffold_088402_01G000200.1"/>
    <property type="gene ID" value="TraesROB_scaffold_088402_01G000200"/>
</dbReference>
<name>A0A3B6RBB0_WHEAT</name>
<dbReference type="Gramene" id="TraesCLE_scaffold_072444_01G000100.1">
    <property type="protein sequence ID" value="TraesCLE_scaffold_072444_01G000100.1"/>
    <property type="gene ID" value="TraesCLE_scaffold_072444_01G000100"/>
</dbReference>
<gene>
    <name evidence="1" type="primary">LOC123153165</name>
</gene>